<evidence type="ECO:0000256" key="1">
    <source>
        <dbReference type="SAM" id="MobiDB-lite"/>
    </source>
</evidence>
<evidence type="ECO:0000256" key="2">
    <source>
        <dbReference type="SAM" id="Phobius"/>
    </source>
</evidence>
<protein>
    <recommendedName>
        <fullName evidence="6">Transmembrane protein</fullName>
    </recommendedName>
</protein>
<feature type="transmembrane region" description="Helical" evidence="2">
    <location>
        <begin position="90"/>
        <end position="112"/>
    </location>
</feature>
<evidence type="ECO:0008006" key="6">
    <source>
        <dbReference type="Google" id="ProtNLM"/>
    </source>
</evidence>
<dbReference type="EMBL" id="BSYR01000011">
    <property type="protein sequence ID" value="GMI74780.1"/>
    <property type="molecule type" value="Genomic_DNA"/>
</dbReference>
<keyword evidence="2" id="KW-0812">Transmembrane</keyword>
<evidence type="ECO:0000256" key="3">
    <source>
        <dbReference type="SAM" id="SignalP"/>
    </source>
</evidence>
<feature type="signal peptide" evidence="3">
    <location>
        <begin position="1"/>
        <end position="27"/>
    </location>
</feature>
<name>A0A9W7LTL4_HIBTR</name>
<dbReference type="Proteomes" id="UP001165190">
    <property type="component" value="Unassembled WGS sequence"/>
</dbReference>
<keyword evidence="3" id="KW-0732">Signal</keyword>
<dbReference type="PANTHER" id="PTHR34558">
    <property type="entry name" value="EXPRESSED PROTEIN"/>
    <property type="match status" value="1"/>
</dbReference>
<evidence type="ECO:0000313" key="4">
    <source>
        <dbReference type="EMBL" id="GMI74780.1"/>
    </source>
</evidence>
<evidence type="ECO:0000313" key="5">
    <source>
        <dbReference type="Proteomes" id="UP001165190"/>
    </source>
</evidence>
<gene>
    <name evidence="4" type="ORF">HRI_001147300</name>
</gene>
<sequence length="126" mass="13502">MSYMAVAKLVFVSLVLVDLLLVHVVVAEISEVNEKLPEITVHDQDRPGWAIPREADEPSASPESSSKETGEAEAPEIRRLGKHHASDGSAAGGGVIVGGLVTAVFVAVFAYIRVTRKSNDVQVQQR</sequence>
<keyword evidence="2" id="KW-0472">Membrane</keyword>
<feature type="region of interest" description="Disordered" evidence="1">
    <location>
        <begin position="43"/>
        <end position="87"/>
    </location>
</feature>
<keyword evidence="5" id="KW-1185">Reference proteome</keyword>
<reference evidence="4" key="1">
    <citation type="submission" date="2023-05" db="EMBL/GenBank/DDBJ databases">
        <title>Genome and transcriptome analyses reveal genes involved in the formation of fine ridges on petal epidermal cells in Hibiscus trionum.</title>
        <authorList>
            <person name="Koshimizu S."/>
            <person name="Masuda S."/>
            <person name="Ishii T."/>
            <person name="Shirasu K."/>
            <person name="Hoshino A."/>
            <person name="Arita M."/>
        </authorList>
    </citation>
    <scope>NUCLEOTIDE SEQUENCE</scope>
    <source>
        <strain evidence="4">Hamamatsu line</strain>
    </source>
</reference>
<dbReference type="AlphaFoldDB" id="A0A9W7LTL4"/>
<dbReference type="PANTHER" id="PTHR34558:SF4">
    <property type="entry name" value="TRANSMEMBRANE PROTEIN"/>
    <property type="match status" value="1"/>
</dbReference>
<feature type="chain" id="PRO_5040721943" description="Transmembrane protein" evidence="3">
    <location>
        <begin position="28"/>
        <end position="126"/>
    </location>
</feature>
<keyword evidence="2" id="KW-1133">Transmembrane helix</keyword>
<organism evidence="4 5">
    <name type="scientific">Hibiscus trionum</name>
    <name type="common">Flower of an hour</name>
    <dbReference type="NCBI Taxonomy" id="183268"/>
    <lineage>
        <taxon>Eukaryota</taxon>
        <taxon>Viridiplantae</taxon>
        <taxon>Streptophyta</taxon>
        <taxon>Embryophyta</taxon>
        <taxon>Tracheophyta</taxon>
        <taxon>Spermatophyta</taxon>
        <taxon>Magnoliopsida</taxon>
        <taxon>eudicotyledons</taxon>
        <taxon>Gunneridae</taxon>
        <taxon>Pentapetalae</taxon>
        <taxon>rosids</taxon>
        <taxon>malvids</taxon>
        <taxon>Malvales</taxon>
        <taxon>Malvaceae</taxon>
        <taxon>Malvoideae</taxon>
        <taxon>Hibiscus</taxon>
    </lineage>
</organism>
<proteinExistence type="predicted"/>
<comment type="caution">
    <text evidence="4">The sequence shown here is derived from an EMBL/GenBank/DDBJ whole genome shotgun (WGS) entry which is preliminary data.</text>
</comment>
<feature type="compositionally biased region" description="Basic and acidic residues" evidence="1">
    <location>
        <begin position="65"/>
        <end position="79"/>
    </location>
</feature>
<accession>A0A9W7LTL4</accession>